<dbReference type="InterPro" id="IPR028994">
    <property type="entry name" value="Integrin_alpha_N"/>
</dbReference>
<dbReference type="Pfam" id="PF01839">
    <property type="entry name" value="FG-GAP"/>
    <property type="match status" value="1"/>
</dbReference>
<proteinExistence type="predicted"/>
<evidence type="ECO:0000256" key="1">
    <source>
        <dbReference type="ARBA" id="ARBA00022729"/>
    </source>
</evidence>
<dbReference type="RefSeq" id="WP_150489824.1">
    <property type="nucleotide sequence ID" value="NZ_BMUV01000002.1"/>
</dbReference>
<dbReference type="KEGG" id="snk:CP967_23290"/>
<dbReference type="PANTHER" id="PTHR36220:SF1">
    <property type="entry name" value="GAMMA TUBULIN COMPLEX COMPONENT C-TERMINAL DOMAIN-CONTAINING PROTEIN"/>
    <property type="match status" value="1"/>
</dbReference>
<evidence type="ECO:0000313" key="5">
    <source>
        <dbReference type="Proteomes" id="UP000326178"/>
    </source>
</evidence>
<evidence type="ECO:0000313" key="4">
    <source>
        <dbReference type="EMBL" id="QEU76707.1"/>
    </source>
</evidence>
<organism evidence="4 5">
    <name type="scientific">Streptomyces nitrosporeus</name>
    <dbReference type="NCBI Taxonomy" id="28894"/>
    <lineage>
        <taxon>Bacteria</taxon>
        <taxon>Bacillati</taxon>
        <taxon>Actinomycetota</taxon>
        <taxon>Actinomycetes</taxon>
        <taxon>Kitasatosporales</taxon>
        <taxon>Streptomycetaceae</taxon>
        <taxon>Streptomyces</taxon>
    </lineage>
</organism>
<evidence type="ECO:0000256" key="2">
    <source>
        <dbReference type="ARBA" id="ARBA00022737"/>
    </source>
</evidence>
<evidence type="ECO:0000256" key="3">
    <source>
        <dbReference type="ARBA" id="ARBA00023180"/>
    </source>
</evidence>
<keyword evidence="1" id="KW-0732">Signal</keyword>
<gene>
    <name evidence="4" type="ORF">CP967_23290</name>
</gene>
<dbReference type="PROSITE" id="PS51470">
    <property type="entry name" value="FG_GAP"/>
    <property type="match status" value="1"/>
</dbReference>
<reference evidence="4 5" key="1">
    <citation type="submission" date="2017-09" db="EMBL/GenBank/DDBJ databases">
        <authorList>
            <person name="Lee N."/>
            <person name="Cho B.-K."/>
        </authorList>
    </citation>
    <scope>NUCLEOTIDE SEQUENCE [LARGE SCALE GENOMIC DNA]</scope>
    <source>
        <strain evidence="4 5">ATCC 12769</strain>
    </source>
</reference>
<dbReference type="OrthoDB" id="4330330at2"/>
<dbReference type="Gene3D" id="2.130.10.130">
    <property type="entry name" value="Integrin alpha, N-terminal"/>
    <property type="match status" value="1"/>
</dbReference>
<accession>A0A5J6FLS5</accession>
<protein>
    <submittedName>
        <fullName evidence="4">VCBS repeat-containing protein</fullName>
    </submittedName>
</protein>
<name>A0A5J6FLS5_9ACTN</name>
<dbReference type="InterPro" id="IPR013519">
    <property type="entry name" value="Int_alpha_beta-p"/>
</dbReference>
<keyword evidence="2" id="KW-0677">Repeat</keyword>
<dbReference type="InterPro" id="IPR013517">
    <property type="entry name" value="FG-GAP"/>
</dbReference>
<keyword evidence="5" id="KW-1185">Reference proteome</keyword>
<dbReference type="Proteomes" id="UP000326178">
    <property type="component" value="Chromosome"/>
</dbReference>
<dbReference type="SMART" id="SM00191">
    <property type="entry name" value="Int_alpha"/>
    <property type="match status" value="3"/>
</dbReference>
<dbReference type="EMBL" id="CP023702">
    <property type="protein sequence ID" value="QEU76707.1"/>
    <property type="molecule type" value="Genomic_DNA"/>
</dbReference>
<keyword evidence="3" id="KW-0325">Glycoprotein</keyword>
<dbReference type="AlphaFoldDB" id="A0A5J6FLS5"/>
<dbReference type="PANTHER" id="PTHR36220">
    <property type="entry name" value="UNNAMED PRODUCT"/>
    <property type="match status" value="1"/>
</dbReference>
<sequence>MTDFDGDGIKDVAIADPLATVSGQAKAGLVRISYGGGGVAEISQSATNVADAAEAGDQFGYALSVYDADKDGCSDLAVGIPYEDVGDVVDAGYVQIVYGSVDGLGKGRASSGFVQGTNLGSSSAEHGDMLGYSLTSGLSATSVPFLVIGVPGEDYQGVVDMGMIHYVAGATFSSVSNVTQDSPGVWEDAEAYDRFGASLAGTDRRFAVGVPGESRESVTQAGGLHVFVPSINTDGIPLPLFGMGQVRTGSGDEVGETGDQYGFSLAMAPYRPAGAATVSDVMLAVGVPYEDLGETEDAGAVQLYQIKADHTVVQTQWLDRNTAGVAGDAAAGDFFGQRLAAVNTATNVVSTAAGMRLAVGVPGDEADAQRKDEGGVQLFSMLGDPGASDSWISPGNGIPSAGAPRMFTGLSLAAAPDALYVGIPYGPAEGRAVYAFPWNTADGGAPVRTWKPGQGGLPAAAAAFGMAVR</sequence>
<dbReference type="SUPFAM" id="SSF69318">
    <property type="entry name" value="Integrin alpha N-terminal domain"/>
    <property type="match status" value="1"/>
</dbReference>